<dbReference type="SUPFAM" id="SSF74650">
    <property type="entry name" value="Galactose mutarotase-like"/>
    <property type="match status" value="1"/>
</dbReference>
<dbReference type="RefSeq" id="WP_209738703.1">
    <property type="nucleotide sequence ID" value="NZ_CP072611.1"/>
</dbReference>
<dbReference type="InterPro" id="IPR014438">
    <property type="entry name" value="Glucan_biosyn_MdoG/MdoD"/>
</dbReference>
<dbReference type="InterPro" id="IPR007444">
    <property type="entry name" value="Glucan_biosyn_MdoG_C"/>
</dbReference>
<dbReference type="SUPFAM" id="SSF81296">
    <property type="entry name" value="E set domains"/>
    <property type="match status" value="1"/>
</dbReference>
<accession>A0ABW5CTM8</accession>
<evidence type="ECO:0000256" key="6">
    <source>
        <dbReference type="SAM" id="SignalP"/>
    </source>
</evidence>
<proteinExistence type="inferred from homology"/>
<dbReference type="Pfam" id="PF04349">
    <property type="entry name" value="MdoG"/>
    <property type="match status" value="1"/>
</dbReference>
<comment type="subcellular location">
    <subcellularLocation>
        <location evidence="1">Periplasm</location>
    </subcellularLocation>
</comment>
<evidence type="ECO:0000313" key="9">
    <source>
        <dbReference type="Proteomes" id="UP001597371"/>
    </source>
</evidence>
<evidence type="ECO:0000256" key="2">
    <source>
        <dbReference type="ARBA" id="ARBA00005001"/>
    </source>
</evidence>
<evidence type="ECO:0000259" key="7">
    <source>
        <dbReference type="Pfam" id="PF04349"/>
    </source>
</evidence>
<name>A0ABW5CTM8_9HYPH</name>
<dbReference type="EMBL" id="JBHUIJ010000027">
    <property type="protein sequence ID" value="MFD2239158.1"/>
    <property type="molecule type" value="Genomic_DNA"/>
</dbReference>
<evidence type="ECO:0000256" key="1">
    <source>
        <dbReference type="ARBA" id="ARBA00004418"/>
    </source>
</evidence>
<dbReference type="PIRSF" id="PIRSF006281">
    <property type="entry name" value="MdoG"/>
    <property type="match status" value="1"/>
</dbReference>
<dbReference type="Proteomes" id="UP001597371">
    <property type="component" value="Unassembled WGS sequence"/>
</dbReference>
<keyword evidence="9" id="KW-1185">Reference proteome</keyword>
<dbReference type="PANTHER" id="PTHR30504">
    <property type="entry name" value="GLUCANS BIOSYNTHESIS PROTEIN"/>
    <property type="match status" value="1"/>
</dbReference>
<dbReference type="InterPro" id="IPR013783">
    <property type="entry name" value="Ig-like_fold"/>
</dbReference>
<gene>
    <name evidence="8" type="ORF">ACFSKQ_17040</name>
</gene>
<dbReference type="Gene3D" id="2.70.98.10">
    <property type="match status" value="1"/>
</dbReference>
<organism evidence="8 9">
    <name type="scientific">Aureimonas populi</name>
    <dbReference type="NCBI Taxonomy" id="1701758"/>
    <lineage>
        <taxon>Bacteria</taxon>
        <taxon>Pseudomonadati</taxon>
        <taxon>Pseudomonadota</taxon>
        <taxon>Alphaproteobacteria</taxon>
        <taxon>Hyphomicrobiales</taxon>
        <taxon>Aurantimonadaceae</taxon>
        <taxon>Aureimonas</taxon>
    </lineage>
</organism>
<evidence type="ECO:0000256" key="3">
    <source>
        <dbReference type="ARBA" id="ARBA00009284"/>
    </source>
</evidence>
<evidence type="ECO:0000256" key="4">
    <source>
        <dbReference type="ARBA" id="ARBA00022729"/>
    </source>
</evidence>
<comment type="caution">
    <text evidence="8">The sequence shown here is derived from an EMBL/GenBank/DDBJ whole genome shotgun (WGS) entry which is preliminary data.</text>
</comment>
<evidence type="ECO:0000313" key="8">
    <source>
        <dbReference type="EMBL" id="MFD2239158.1"/>
    </source>
</evidence>
<sequence>MTDLNRRQVLASLAALGLLPSTGAAFAQQDGVTLGDARPFSFEALVEDARRRATLAYTPAPPRASETLTAIDYDNHWRIEYRRENTLDLPGGEAPIRFFHLGRYFQDPVGVHVVENGEARPVLYDPALFRMPADSPARALPEDIGFAGFRVLEPGRDTDWLSFLGASYFRTSGEEGQFGMSARALAIDVALQTPEEFPRFTDFYLSPSPTGGRILVHASLESARITGALRMDMAKDGPVVMDIETRFFAREDIERVGIAPLVSMFWYSETDRRRREDWRPEVHDSDGLAMWTGTGERIWRPLNNPDAVMTSTFADESPKGFGLLQRDRDFDNYQDDGVFYEKRAGVWVEPKGDWGPGAVQLVEIPTDDEIHDNIAAYWLSDRPVRRGDEIALDYRLTWSSLEPYPAEVGHVVATRLGRGGVTGQTRPEGVTKIVVDFDGGLVAALAREVDDVETMVEVSSGETSLVDNYSVKVGTAWRASFDFRPENDGPVDMRLYLRRGDTILTETWLYQFHPTREDQAS</sequence>
<dbReference type="InterPro" id="IPR014756">
    <property type="entry name" value="Ig_E-set"/>
</dbReference>
<dbReference type="InterPro" id="IPR006311">
    <property type="entry name" value="TAT_signal"/>
</dbReference>
<comment type="similarity">
    <text evidence="3">Belongs to the OpgD/OpgG family.</text>
</comment>
<keyword evidence="4 6" id="KW-0732">Signal</keyword>
<evidence type="ECO:0000256" key="5">
    <source>
        <dbReference type="ARBA" id="ARBA00022764"/>
    </source>
</evidence>
<dbReference type="Gene3D" id="2.60.40.10">
    <property type="entry name" value="Immunoglobulins"/>
    <property type="match status" value="1"/>
</dbReference>
<reference evidence="9" key="1">
    <citation type="journal article" date="2019" name="Int. J. Syst. Evol. Microbiol.">
        <title>The Global Catalogue of Microorganisms (GCM) 10K type strain sequencing project: providing services to taxonomists for standard genome sequencing and annotation.</title>
        <authorList>
            <consortium name="The Broad Institute Genomics Platform"/>
            <consortium name="The Broad Institute Genome Sequencing Center for Infectious Disease"/>
            <person name="Wu L."/>
            <person name="Ma J."/>
        </authorList>
    </citation>
    <scope>NUCLEOTIDE SEQUENCE [LARGE SCALE GENOMIC DNA]</scope>
    <source>
        <strain evidence="9">ZS-35-S2</strain>
    </source>
</reference>
<keyword evidence="5" id="KW-0574">Periplasm</keyword>
<dbReference type="PROSITE" id="PS51318">
    <property type="entry name" value="TAT"/>
    <property type="match status" value="1"/>
</dbReference>
<dbReference type="PANTHER" id="PTHR30504:SF3">
    <property type="entry name" value="GLUCANS BIOSYNTHESIS PROTEIN D"/>
    <property type="match status" value="1"/>
</dbReference>
<feature type="domain" description="Glucan biosynthesis periplasmic MdoG C-terminal" evidence="7">
    <location>
        <begin position="40"/>
        <end position="512"/>
    </location>
</feature>
<protein>
    <submittedName>
        <fullName evidence="8">Glucan biosynthesis protein</fullName>
    </submittedName>
</protein>
<dbReference type="InterPro" id="IPR014718">
    <property type="entry name" value="GH-type_carb-bd"/>
</dbReference>
<dbReference type="InterPro" id="IPR011013">
    <property type="entry name" value="Gal_mutarotase_sf_dom"/>
</dbReference>
<feature type="chain" id="PRO_5046597774" evidence="6">
    <location>
        <begin position="28"/>
        <end position="521"/>
    </location>
</feature>
<feature type="signal peptide" evidence="6">
    <location>
        <begin position="1"/>
        <end position="27"/>
    </location>
</feature>
<comment type="pathway">
    <text evidence="2">Glycan metabolism; osmoregulated periplasmic glucan (OPG) biosynthesis.</text>
</comment>